<evidence type="ECO:0000259" key="3">
    <source>
        <dbReference type="PROSITE" id="PS50977"/>
    </source>
</evidence>
<dbReference type="PANTHER" id="PTHR43479:SF11">
    <property type="entry name" value="ACREF_ENVCD OPERON REPRESSOR-RELATED"/>
    <property type="match status" value="1"/>
</dbReference>
<protein>
    <submittedName>
        <fullName evidence="4">TetR/AcrR family transcriptional regulator</fullName>
    </submittedName>
</protein>
<evidence type="ECO:0000313" key="4">
    <source>
        <dbReference type="EMBL" id="RVU92924.1"/>
    </source>
</evidence>
<dbReference type="InterPro" id="IPR050624">
    <property type="entry name" value="HTH-type_Tx_Regulator"/>
</dbReference>
<keyword evidence="1 2" id="KW-0238">DNA-binding</keyword>
<dbReference type="EMBL" id="RYZS01000002">
    <property type="protein sequence ID" value="RVU92924.1"/>
    <property type="molecule type" value="Genomic_DNA"/>
</dbReference>
<evidence type="ECO:0000256" key="1">
    <source>
        <dbReference type="ARBA" id="ARBA00023125"/>
    </source>
</evidence>
<proteinExistence type="predicted"/>
<organism evidence="4 5">
    <name type="scientific">Enterococcus avium</name>
    <name type="common">Streptococcus avium</name>
    <dbReference type="NCBI Taxonomy" id="33945"/>
    <lineage>
        <taxon>Bacteria</taxon>
        <taxon>Bacillati</taxon>
        <taxon>Bacillota</taxon>
        <taxon>Bacilli</taxon>
        <taxon>Lactobacillales</taxon>
        <taxon>Enterococcaceae</taxon>
        <taxon>Enterococcus</taxon>
    </lineage>
</organism>
<dbReference type="Pfam" id="PF00440">
    <property type="entry name" value="TetR_N"/>
    <property type="match status" value="1"/>
</dbReference>
<reference evidence="4 5" key="1">
    <citation type="submission" date="2018-12" db="EMBL/GenBank/DDBJ databases">
        <title>A novel vanA-carrying plasmid in a clinical isolate of Enterococcus avium.</title>
        <authorList>
            <person name="Bernasconi O.J."/>
            <person name="Luzzaro F."/>
            <person name="Endimiani A."/>
        </authorList>
    </citation>
    <scope>NUCLEOTIDE SEQUENCE [LARGE SCALE GENOMIC DNA]</scope>
    <source>
        <strain evidence="4 5">LC0559/18</strain>
    </source>
</reference>
<dbReference type="InterPro" id="IPR009057">
    <property type="entry name" value="Homeodomain-like_sf"/>
</dbReference>
<comment type="caution">
    <text evidence="4">The sequence shown here is derived from an EMBL/GenBank/DDBJ whole genome shotgun (WGS) entry which is preliminary data.</text>
</comment>
<dbReference type="PROSITE" id="PS50977">
    <property type="entry name" value="HTH_TETR_2"/>
    <property type="match status" value="1"/>
</dbReference>
<feature type="DNA-binding region" description="H-T-H motif" evidence="2">
    <location>
        <begin position="32"/>
        <end position="51"/>
    </location>
</feature>
<dbReference type="AlphaFoldDB" id="A0A2N8PRT0"/>
<dbReference type="GO" id="GO:0003677">
    <property type="term" value="F:DNA binding"/>
    <property type="evidence" value="ECO:0007669"/>
    <property type="project" value="UniProtKB-UniRule"/>
</dbReference>
<dbReference type="Gene3D" id="1.10.357.10">
    <property type="entry name" value="Tetracycline Repressor, domain 2"/>
    <property type="match status" value="1"/>
</dbReference>
<sequence length="214" mass="24443">MARGKNPEETRRKILAVSKQLFLEKGYDNTSIQDIVNGLDGMTKGAIYQHFKSKFEIFETIIEPAETPEESLRKHPGNNGLEKLQSAILDAFTDYSRMKLNYSAAVTLRSPRFIGEQIISMFNEVIPEIKKIVEEGIADGSIETEFPEEVADVLMMNLNTWIGLHLIVFTEEQLKRKVLFTKKLFDGVGIPIFNEEIMTEANKMFAYLKKDSEE</sequence>
<dbReference type="Proteomes" id="UP000288388">
    <property type="component" value="Unassembled WGS sequence"/>
</dbReference>
<gene>
    <name evidence="4" type="ORF">EK398_20865</name>
</gene>
<dbReference type="PANTHER" id="PTHR43479">
    <property type="entry name" value="ACREF/ENVCD OPERON REPRESSOR-RELATED"/>
    <property type="match status" value="1"/>
</dbReference>
<dbReference type="SUPFAM" id="SSF46689">
    <property type="entry name" value="Homeodomain-like"/>
    <property type="match status" value="1"/>
</dbReference>
<feature type="domain" description="HTH tetR-type" evidence="3">
    <location>
        <begin position="8"/>
        <end position="69"/>
    </location>
</feature>
<evidence type="ECO:0000256" key="2">
    <source>
        <dbReference type="PROSITE-ProRule" id="PRU00335"/>
    </source>
</evidence>
<dbReference type="InterPro" id="IPR001647">
    <property type="entry name" value="HTH_TetR"/>
</dbReference>
<accession>A0A2N8PRT0</accession>
<evidence type="ECO:0000313" key="5">
    <source>
        <dbReference type="Proteomes" id="UP000288388"/>
    </source>
</evidence>
<dbReference type="RefSeq" id="WP_102872838.1">
    <property type="nucleotide sequence ID" value="NZ_JBPFKW010000313.1"/>
</dbReference>
<name>A0A2N8PRT0_ENTAV</name>